<dbReference type="KEGG" id="uam:UABAM_03014"/>
<feature type="chain" id="PRO_5024858776" evidence="2">
    <location>
        <begin position="21"/>
        <end position="593"/>
    </location>
</feature>
<dbReference type="InterPro" id="IPR008963">
    <property type="entry name" value="Purple_acid_Pase-like_N"/>
</dbReference>
<dbReference type="PANTHER" id="PTHR22953">
    <property type="entry name" value="ACID PHOSPHATASE RELATED"/>
    <property type="match status" value="1"/>
</dbReference>
<dbReference type="InterPro" id="IPR015914">
    <property type="entry name" value="PAPs_N"/>
</dbReference>
<dbReference type="RefSeq" id="WP_151968793.1">
    <property type="nucleotide sequence ID" value="NZ_AP019860.1"/>
</dbReference>
<evidence type="ECO:0000259" key="3">
    <source>
        <dbReference type="PROSITE" id="PS50853"/>
    </source>
</evidence>
<dbReference type="Gene3D" id="3.60.21.10">
    <property type="match status" value="1"/>
</dbReference>
<dbReference type="GO" id="GO:0003993">
    <property type="term" value="F:acid phosphatase activity"/>
    <property type="evidence" value="ECO:0007669"/>
    <property type="project" value="InterPro"/>
</dbReference>
<feature type="domain" description="Fibronectin type-III" evidence="3">
    <location>
        <begin position="223"/>
        <end position="324"/>
    </location>
</feature>
<dbReference type="SUPFAM" id="SSF49363">
    <property type="entry name" value="Purple acid phosphatase, N-terminal domain"/>
    <property type="match status" value="1"/>
</dbReference>
<organism evidence="4 5">
    <name type="scientific">Uabimicrobium amorphum</name>
    <dbReference type="NCBI Taxonomy" id="2596890"/>
    <lineage>
        <taxon>Bacteria</taxon>
        <taxon>Pseudomonadati</taxon>
        <taxon>Planctomycetota</taxon>
        <taxon>Candidatus Uabimicrobiia</taxon>
        <taxon>Candidatus Uabimicrobiales</taxon>
        <taxon>Candidatus Uabimicrobiaceae</taxon>
        <taxon>Candidatus Uabimicrobium</taxon>
    </lineage>
</organism>
<dbReference type="PANTHER" id="PTHR22953:SF153">
    <property type="entry name" value="PURPLE ACID PHOSPHATASE"/>
    <property type="match status" value="1"/>
</dbReference>
<dbReference type="OrthoDB" id="9809781at2"/>
<dbReference type="EMBL" id="AP019860">
    <property type="protein sequence ID" value="BBM84653.1"/>
    <property type="molecule type" value="Genomic_DNA"/>
</dbReference>
<dbReference type="GO" id="GO:0046872">
    <property type="term" value="F:metal ion binding"/>
    <property type="evidence" value="ECO:0007669"/>
    <property type="project" value="InterPro"/>
</dbReference>
<gene>
    <name evidence="4" type="ORF">UABAM_03014</name>
</gene>
<evidence type="ECO:0000313" key="5">
    <source>
        <dbReference type="Proteomes" id="UP000326354"/>
    </source>
</evidence>
<name>A0A5S9IMJ6_UABAM</name>
<evidence type="ECO:0000256" key="1">
    <source>
        <dbReference type="ARBA" id="ARBA00022729"/>
    </source>
</evidence>
<sequence>MLIKNVVITLIFCSMAFAHVGEHASIHDTVHNIKQRLRQKIFDINRLQTMSATELHSHLTQEERKILGSEHLSFVTNTALDVYVAKDIRFQDGPFWLQERNFQKTSWTFATNNTTYQVWKKTFPRGWVGLGVNSLSGDNKHYFVVLCAKDKKTNIKLDKVYPGQHNEGIVQIGESPYVDFPDKLTQIPQELQGKMLLRTMQERSNVAKLAGIFTDTNYPASIHPDQIVLTWGADPRTTQSVQWRTSKEVNSGMVRYREQSATQWEFLQAKTKKLETPETVNDPVINRHSAHLTNLKPGTTYQYSVGNGNSDNWSKTFEFTTAPQNPQSFSFVYMGDAQNGLDTWGKLLANSFQAQPNAAFFVMAGDLVNKGAERFDWDHFFHSAGDIFSQRPIVPAIGNHEMHGGYPTLYREMFKLPRNGPDTTWIDPERAYSFEYGNACFIVLDTNTLIDFQTKWLEERLKNTKALWKFVIYHHPAYSPRPSINNTYISAVWGPIFDKYHVDVALQGHDHSYMRTHPLKNHKKAPTANEGTIYVVSVSGTKFYSQNPYKNGAVSFTNVSTYQLLDIQIEGRKLIYKAYDINGVLKDEFVIEK</sequence>
<dbReference type="CDD" id="cd00063">
    <property type="entry name" value="FN3"/>
    <property type="match status" value="1"/>
</dbReference>
<keyword evidence="1 2" id="KW-0732">Signal</keyword>
<evidence type="ECO:0000313" key="4">
    <source>
        <dbReference type="EMBL" id="BBM84653.1"/>
    </source>
</evidence>
<dbReference type="AlphaFoldDB" id="A0A5S9IMJ6"/>
<dbReference type="PROSITE" id="PS50853">
    <property type="entry name" value="FN3"/>
    <property type="match status" value="1"/>
</dbReference>
<dbReference type="SUPFAM" id="SSF56300">
    <property type="entry name" value="Metallo-dependent phosphatases"/>
    <property type="match status" value="1"/>
</dbReference>
<keyword evidence="5" id="KW-1185">Reference proteome</keyword>
<dbReference type="InterPro" id="IPR039331">
    <property type="entry name" value="PAPs-like"/>
</dbReference>
<proteinExistence type="predicted"/>
<dbReference type="Pfam" id="PF16656">
    <property type="entry name" value="Pur_ac_phosph_N"/>
    <property type="match status" value="1"/>
</dbReference>
<accession>A0A5S9IMJ6</accession>
<dbReference type="InterPro" id="IPR029052">
    <property type="entry name" value="Metallo-depent_PP-like"/>
</dbReference>
<evidence type="ECO:0000256" key="2">
    <source>
        <dbReference type="SAM" id="SignalP"/>
    </source>
</evidence>
<dbReference type="InterPro" id="IPR004843">
    <property type="entry name" value="Calcineurin-like_PHP"/>
</dbReference>
<reference evidence="4 5" key="1">
    <citation type="submission" date="2019-08" db="EMBL/GenBank/DDBJ databases">
        <title>Complete genome sequence of Candidatus Uab amorphum.</title>
        <authorList>
            <person name="Shiratori T."/>
            <person name="Suzuki S."/>
            <person name="Kakizawa Y."/>
            <person name="Ishida K."/>
        </authorList>
    </citation>
    <scope>NUCLEOTIDE SEQUENCE [LARGE SCALE GENOMIC DNA]</scope>
    <source>
        <strain evidence="4 5">SRT547</strain>
    </source>
</reference>
<dbReference type="Proteomes" id="UP000326354">
    <property type="component" value="Chromosome"/>
</dbReference>
<dbReference type="InterPro" id="IPR003961">
    <property type="entry name" value="FN3_dom"/>
</dbReference>
<dbReference type="Gene3D" id="2.60.40.380">
    <property type="entry name" value="Purple acid phosphatase-like, N-terminal"/>
    <property type="match status" value="1"/>
</dbReference>
<protein>
    <submittedName>
        <fullName evidence="4">Metallophosphoesterase</fullName>
    </submittedName>
</protein>
<feature type="signal peptide" evidence="2">
    <location>
        <begin position="1"/>
        <end position="20"/>
    </location>
</feature>
<dbReference type="Pfam" id="PF00149">
    <property type="entry name" value="Metallophos"/>
    <property type="match status" value="1"/>
</dbReference>